<evidence type="ECO:0000256" key="3">
    <source>
        <dbReference type="SAM" id="MobiDB-lite"/>
    </source>
</evidence>
<evidence type="ECO:0000313" key="5">
    <source>
        <dbReference type="EMBL" id="AKV59117.1"/>
    </source>
</evidence>
<name>A0A0K1RCG1_9CORY</name>
<feature type="compositionally biased region" description="Acidic residues" evidence="3">
    <location>
        <begin position="517"/>
        <end position="530"/>
    </location>
</feature>
<dbReference type="EMBL" id="CP012342">
    <property type="protein sequence ID" value="AKV59117.1"/>
    <property type="molecule type" value="Genomic_DNA"/>
</dbReference>
<feature type="domain" description="YknX-like beta-barrel" evidence="4">
    <location>
        <begin position="344"/>
        <end position="428"/>
    </location>
</feature>
<evidence type="ECO:0000256" key="2">
    <source>
        <dbReference type="ARBA" id="ARBA00023054"/>
    </source>
</evidence>
<protein>
    <recommendedName>
        <fullName evidence="4">YknX-like beta-barrel domain-containing protein</fullName>
    </recommendedName>
</protein>
<evidence type="ECO:0000259" key="4">
    <source>
        <dbReference type="Pfam" id="PF25990"/>
    </source>
</evidence>
<accession>A0A0K1RCG1</accession>
<organism evidence="5 6">
    <name type="scientific">Corynebacterium riegelii</name>
    <dbReference type="NCBI Taxonomy" id="156976"/>
    <lineage>
        <taxon>Bacteria</taxon>
        <taxon>Bacillati</taxon>
        <taxon>Actinomycetota</taxon>
        <taxon>Actinomycetes</taxon>
        <taxon>Mycobacteriales</taxon>
        <taxon>Corynebacteriaceae</taxon>
        <taxon>Corynebacterium</taxon>
    </lineage>
</organism>
<feature type="region of interest" description="Disordered" evidence="3">
    <location>
        <begin position="506"/>
        <end position="545"/>
    </location>
</feature>
<evidence type="ECO:0000256" key="1">
    <source>
        <dbReference type="ARBA" id="ARBA00004196"/>
    </source>
</evidence>
<dbReference type="Proteomes" id="UP000060016">
    <property type="component" value="Chromosome"/>
</dbReference>
<dbReference type="Gene3D" id="2.40.50.100">
    <property type="match status" value="1"/>
</dbReference>
<dbReference type="STRING" id="156976.AK829_08040"/>
<sequence>MVAAFTALTLAACGGGAASVPDTDTVVLAPKDVVAKVSAAADIGSQEVVALTTTLTGPVTEVDVRIGQPVQEGQIVARVDTSGAQRQLDAQRAQQMSSDVATQNELQRAQQQLSQQQDALNRGLNGRITQAEAAQREAQLRYDDTLATFNHQKQLHEAGLTPEAVQQANAVDTARRNVTLAGLDSVRANAANFIAAFTQQVDGISPVVGILESDQRYTGAQRDLDAAQKAYDASLLGVNADLEAKQRAVAQAFQAKNDADIALEVTRLAVQQEIDASAATVDQAQRSLNASQAAAEVGQSQLRVDIASGEVRSPINGVVTEVLAQRGQPSSGHLATVADPNRLILTANVNEVDSGKVQVGNEVTFTTPSSGLKQYKGKVVDVSSVAAPAPGGAEGAGQAPARPEFPVTIEVTGDTEGLRIGGTAKVQITTGTSKAALTVPREAIIDKDGTYSVLVLRPIDGSDTEFEVATADVTLGLVTDLEAEVRGLEEGTRVIKTPGEYRDRIGQRVTVGPALDAPEEAPAETAEETPAETAEASASESPKGE</sequence>
<dbReference type="Gene3D" id="2.40.420.20">
    <property type="match status" value="1"/>
</dbReference>
<keyword evidence="6" id="KW-1185">Reference proteome</keyword>
<dbReference type="PATRIC" id="fig|156976.3.peg.1609"/>
<feature type="compositionally biased region" description="Low complexity" evidence="3">
    <location>
        <begin position="531"/>
        <end position="545"/>
    </location>
</feature>
<gene>
    <name evidence="5" type="ORF">AK829_08040</name>
</gene>
<reference evidence="5 6" key="1">
    <citation type="submission" date="2015-08" db="EMBL/GenBank/DDBJ databases">
        <authorList>
            <person name="Babu N.S."/>
            <person name="Beckwith C.J."/>
            <person name="Beseler K.G."/>
            <person name="Brison A."/>
            <person name="Carone J.V."/>
            <person name="Caskin T.P."/>
            <person name="Diamond M."/>
            <person name="Durham M.E."/>
            <person name="Foxe J.M."/>
            <person name="Go M."/>
            <person name="Henderson B.A."/>
            <person name="Jones I.B."/>
            <person name="McGettigan J.A."/>
            <person name="Micheletti S.J."/>
            <person name="Nasrallah M.E."/>
            <person name="Ortiz D."/>
            <person name="Piller C.R."/>
            <person name="Privatt S.R."/>
            <person name="Schneider S.L."/>
            <person name="Sharp S."/>
            <person name="Smith T.C."/>
            <person name="Stanton J.D."/>
            <person name="Ullery H.E."/>
            <person name="Wilson R.J."/>
            <person name="Serrano M.G."/>
            <person name="Buck G."/>
            <person name="Lee V."/>
            <person name="Wang Y."/>
            <person name="Carvalho R."/>
            <person name="Voegtly L."/>
            <person name="Shi R."/>
            <person name="Duckworth R."/>
            <person name="Johnson A."/>
            <person name="Loviza R."/>
            <person name="Walstead R."/>
            <person name="Shah Z."/>
            <person name="Kiflezghi M."/>
            <person name="Wade K."/>
            <person name="Ball S.L."/>
            <person name="Bradley K.W."/>
            <person name="Asai D.J."/>
            <person name="Bowman C.A."/>
            <person name="Russell D.A."/>
            <person name="Pope W.H."/>
            <person name="Jacobs-Sera D."/>
            <person name="Hendrix R.W."/>
            <person name="Hatfull G.F."/>
        </authorList>
    </citation>
    <scope>NUCLEOTIDE SEQUENCE [LARGE SCALE GENOMIC DNA]</scope>
    <source>
        <strain evidence="5 6">PUDD_83A45</strain>
    </source>
</reference>
<dbReference type="AlphaFoldDB" id="A0A0K1RCG1"/>
<evidence type="ECO:0000313" key="6">
    <source>
        <dbReference type="Proteomes" id="UP000060016"/>
    </source>
</evidence>
<dbReference type="PANTHER" id="PTHR32347">
    <property type="entry name" value="EFFLUX SYSTEM COMPONENT YKNX-RELATED"/>
    <property type="match status" value="1"/>
</dbReference>
<dbReference type="InterPro" id="IPR058636">
    <property type="entry name" value="Beta-barrel_YknX"/>
</dbReference>
<proteinExistence type="predicted"/>
<dbReference type="Pfam" id="PF25990">
    <property type="entry name" value="Beta-barrel_YknX"/>
    <property type="match status" value="1"/>
</dbReference>
<dbReference type="Gene3D" id="2.40.30.170">
    <property type="match status" value="1"/>
</dbReference>
<dbReference type="KEGG" id="crie:AK829_08040"/>
<feature type="region of interest" description="Disordered" evidence="3">
    <location>
        <begin position="95"/>
        <end position="118"/>
    </location>
</feature>
<keyword evidence="2" id="KW-0175">Coiled coil</keyword>
<comment type="subcellular location">
    <subcellularLocation>
        <location evidence="1">Cell envelope</location>
    </subcellularLocation>
</comment>
<dbReference type="GO" id="GO:0030313">
    <property type="term" value="C:cell envelope"/>
    <property type="evidence" value="ECO:0007669"/>
    <property type="project" value="UniProtKB-SubCell"/>
</dbReference>
<dbReference type="InterPro" id="IPR050465">
    <property type="entry name" value="UPF0194_transport"/>
</dbReference>